<dbReference type="AlphaFoldDB" id="A0A498N1S0"/>
<evidence type="ECO:0000256" key="8">
    <source>
        <dbReference type="ARBA" id="ARBA00034106"/>
    </source>
</evidence>
<keyword evidence="4" id="KW-0770">Synapse</keyword>
<keyword evidence="3" id="KW-0597">Phosphoprotein</keyword>
<reference evidence="10 11" key="1">
    <citation type="submission" date="2018-03" db="EMBL/GenBank/DDBJ databases">
        <title>Draft genome sequence of Rohu Carp (Labeo rohita).</title>
        <authorList>
            <person name="Das P."/>
            <person name="Kushwaha B."/>
            <person name="Joshi C.G."/>
            <person name="Kumar D."/>
            <person name="Nagpure N.S."/>
            <person name="Sahoo L."/>
            <person name="Das S.P."/>
            <person name="Bit A."/>
            <person name="Patnaik S."/>
            <person name="Meher P.K."/>
            <person name="Jayasankar P."/>
            <person name="Koringa P.G."/>
            <person name="Patel N.V."/>
            <person name="Hinsu A.T."/>
            <person name="Kumar R."/>
            <person name="Pandey M."/>
            <person name="Agarwal S."/>
            <person name="Srivastava S."/>
            <person name="Singh M."/>
            <person name="Iquebal M.A."/>
            <person name="Jaiswal S."/>
            <person name="Angadi U.B."/>
            <person name="Kumar N."/>
            <person name="Raza M."/>
            <person name="Shah T.M."/>
            <person name="Rai A."/>
            <person name="Jena J.K."/>
        </authorList>
    </citation>
    <scope>NUCLEOTIDE SEQUENCE [LARGE SCALE GENOMIC DNA]</scope>
    <source>
        <strain evidence="10">DASCIFA01</strain>
        <tissue evidence="10">Testis</tissue>
    </source>
</reference>
<evidence type="ECO:0000256" key="9">
    <source>
        <dbReference type="SAM" id="Coils"/>
    </source>
</evidence>
<evidence type="ECO:0000313" key="11">
    <source>
        <dbReference type="Proteomes" id="UP000290572"/>
    </source>
</evidence>
<proteinExistence type="predicted"/>
<keyword evidence="2" id="KW-0963">Cytoplasm</keyword>
<evidence type="ECO:0000256" key="5">
    <source>
        <dbReference type="ARBA" id="ARBA00023054"/>
    </source>
</evidence>
<evidence type="ECO:0000256" key="2">
    <source>
        <dbReference type="ARBA" id="ARBA00022490"/>
    </source>
</evidence>
<evidence type="ECO:0000256" key="7">
    <source>
        <dbReference type="ARBA" id="ARBA00023273"/>
    </source>
</evidence>
<dbReference type="GO" id="GO:0048167">
    <property type="term" value="P:regulation of synaptic plasticity"/>
    <property type="evidence" value="ECO:0007669"/>
    <property type="project" value="TreeGrafter"/>
</dbReference>
<evidence type="ECO:0000256" key="1">
    <source>
        <dbReference type="ARBA" id="ARBA00004245"/>
    </source>
</evidence>
<dbReference type="GO" id="GO:0098882">
    <property type="term" value="F:structural constituent of presynaptic active zone"/>
    <property type="evidence" value="ECO:0007669"/>
    <property type="project" value="TreeGrafter"/>
</dbReference>
<dbReference type="PANTHER" id="PTHR18861:SF1">
    <property type="entry name" value="ELKS_RAB6-INTERACTING_CAST FAMILY MEMBER 1"/>
    <property type="match status" value="1"/>
</dbReference>
<comment type="subcellular location">
    <subcellularLocation>
        <location evidence="1">Cytoplasm</location>
        <location evidence="1">Cytoskeleton</location>
    </subcellularLocation>
    <subcellularLocation>
        <location evidence="8">Presynapse</location>
    </subcellularLocation>
</comment>
<accession>A0A498N1S0</accession>
<evidence type="ECO:0000313" key="10">
    <source>
        <dbReference type="EMBL" id="RXN25722.1"/>
    </source>
</evidence>
<keyword evidence="5 9" id="KW-0175">Coiled coil</keyword>
<comment type="caution">
    <text evidence="10">The sequence shown here is derived from an EMBL/GenBank/DDBJ whole genome shotgun (WGS) entry which is preliminary data.</text>
</comment>
<organism evidence="10 11">
    <name type="scientific">Labeo rohita</name>
    <name type="common">Indian major carp</name>
    <name type="synonym">Cyprinus rohita</name>
    <dbReference type="NCBI Taxonomy" id="84645"/>
    <lineage>
        <taxon>Eukaryota</taxon>
        <taxon>Metazoa</taxon>
        <taxon>Chordata</taxon>
        <taxon>Craniata</taxon>
        <taxon>Vertebrata</taxon>
        <taxon>Euteleostomi</taxon>
        <taxon>Actinopterygii</taxon>
        <taxon>Neopterygii</taxon>
        <taxon>Teleostei</taxon>
        <taxon>Ostariophysi</taxon>
        <taxon>Cypriniformes</taxon>
        <taxon>Cyprinidae</taxon>
        <taxon>Labeoninae</taxon>
        <taxon>Labeonini</taxon>
        <taxon>Labeo</taxon>
    </lineage>
</organism>
<dbReference type="Pfam" id="PF10174">
    <property type="entry name" value="Cast"/>
    <property type="match status" value="1"/>
</dbReference>
<dbReference type="STRING" id="84645.A0A498N1S0"/>
<dbReference type="Proteomes" id="UP000290572">
    <property type="component" value="Unassembled WGS sequence"/>
</dbReference>
<protein>
    <submittedName>
        <fullName evidence="10">ELKS Rab6-interacting CAST family member 1-like isoform X1</fullName>
    </submittedName>
</protein>
<feature type="coiled-coil region" evidence="9">
    <location>
        <begin position="21"/>
        <end position="118"/>
    </location>
</feature>
<evidence type="ECO:0000256" key="3">
    <source>
        <dbReference type="ARBA" id="ARBA00022553"/>
    </source>
</evidence>
<name>A0A498N1S0_LABRO</name>
<keyword evidence="7" id="KW-0966">Cell projection</keyword>
<dbReference type="EMBL" id="QBIY01012293">
    <property type="protein sequence ID" value="RXN25722.1"/>
    <property type="molecule type" value="Genomic_DNA"/>
</dbReference>
<dbReference type="GO" id="GO:0030424">
    <property type="term" value="C:axon"/>
    <property type="evidence" value="ECO:0007669"/>
    <property type="project" value="UniProtKB-SubCell"/>
</dbReference>
<evidence type="ECO:0000256" key="6">
    <source>
        <dbReference type="ARBA" id="ARBA00023212"/>
    </source>
</evidence>
<dbReference type="PANTHER" id="PTHR18861">
    <property type="entry name" value="ELKS/RAB6-INTERACTING/CAST PROTEIN"/>
    <property type="match status" value="1"/>
</dbReference>
<keyword evidence="6" id="KW-0206">Cytoskeleton</keyword>
<dbReference type="GO" id="GO:0048788">
    <property type="term" value="C:cytoskeleton of presynaptic active zone"/>
    <property type="evidence" value="ECO:0007669"/>
    <property type="project" value="TreeGrafter"/>
</dbReference>
<keyword evidence="11" id="KW-1185">Reference proteome</keyword>
<dbReference type="InterPro" id="IPR019323">
    <property type="entry name" value="ELKS/CAST"/>
</dbReference>
<dbReference type="GO" id="GO:0007274">
    <property type="term" value="P:neuromuscular synaptic transmission"/>
    <property type="evidence" value="ECO:0007669"/>
    <property type="project" value="TreeGrafter"/>
</dbReference>
<evidence type="ECO:0000256" key="4">
    <source>
        <dbReference type="ARBA" id="ARBA00023018"/>
    </source>
</evidence>
<sequence length="165" mass="19181">MFLEMEQRNELKTVPIFSIALAVLHDSLRQKDDRIEELEEALRESVQITAEREMVLAQEESARANAEKQMEELLAAMEKVKQELESMKAKLSSTQQSLAEKEAHLTTLRAERRKHLEEVLEMNYLGALDILERPPERWMMMEGLILMKRPSSEVRSKALSHLSMF</sequence>
<gene>
    <name evidence="10" type="ORF">ROHU_021378</name>
</gene>